<protein>
    <recommendedName>
        <fullName evidence="3">Cytochrome P450</fullName>
    </recommendedName>
</protein>
<reference evidence="1 2" key="1">
    <citation type="submission" date="2024-09" db="EMBL/GenBank/DDBJ databases">
        <title>The Natural Products Discovery Center: Release of the First 8490 Sequenced Strains for Exploring Actinobacteria Biosynthetic Diversity.</title>
        <authorList>
            <person name="Kalkreuter E."/>
            <person name="Kautsar S.A."/>
            <person name="Yang D."/>
            <person name="Bader C.D."/>
            <person name="Teijaro C.N."/>
            <person name="Fluegel L."/>
            <person name="Davis C.M."/>
            <person name="Simpson J.R."/>
            <person name="Lauterbach L."/>
            <person name="Steele A.D."/>
            <person name="Gui C."/>
            <person name="Meng S."/>
            <person name="Li G."/>
            <person name="Viehrig K."/>
            <person name="Ye F."/>
            <person name="Su P."/>
            <person name="Kiefer A.F."/>
            <person name="Nichols A."/>
            <person name="Cepeda A.J."/>
            <person name="Yan W."/>
            <person name="Fan B."/>
            <person name="Jiang Y."/>
            <person name="Adhikari A."/>
            <person name="Zheng C.-J."/>
            <person name="Schuster L."/>
            <person name="Cowan T.M."/>
            <person name="Smanski M.J."/>
            <person name="Chevrette M.G."/>
            <person name="De Carvalho L.P.S."/>
            <person name="Shen B."/>
        </authorList>
    </citation>
    <scope>NUCLEOTIDE SEQUENCE [LARGE SCALE GENOMIC DNA]</scope>
    <source>
        <strain evidence="1 2">NPDC058348</strain>
    </source>
</reference>
<evidence type="ECO:0000313" key="1">
    <source>
        <dbReference type="EMBL" id="MFD5099275.1"/>
    </source>
</evidence>
<evidence type="ECO:0008006" key="3">
    <source>
        <dbReference type="Google" id="ProtNLM"/>
    </source>
</evidence>
<dbReference type="RefSeq" id="WP_386711608.1">
    <property type="nucleotide sequence ID" value="NZ_JBHXIJ010000048.1"/>
</dbReference>
<evidence type="ECO:0000313" key="2">
    <source>
        <dbReference type="Proteomes" id="UP001598448"/>
    </source>
</evidence>
<sequence length="120" mass="13196">MTTRPLEALMTGTPIPAFAPRTPRWALDPYRFYGVDDELAPRSPAPVADDGADDYALLARRPERRPSFALAATDRRRLDLHAALTTTGVAPLPGDLEAIDVLSRLDDSTVRSVLRWITSP</sequence>
<gene>
    <name evidence="1" type="ORF">ACFWJN_09925</name>
</gene>
<dbReference type="EMBL" id="JBHXIJ010000048">
    <property type="protein sequence ID" value="MFD5099275.1"/>
    <property type="molecule type" value="Genomic_DNA"/>
</dbReference>
<organism evidence="1 2">
    <name type="scientific">Streptomyces albidochromogenes</name>
    <dbReference type="NCBI Taxonomy" id="329524"/>
    <lineage>
        <taxon>Bacteria</taxon>
        <taxon>Bacillati</taxon>
        <taxon>Actinomycetota</taxon>
        <taxon>Actinomycetes</taxon>
        <taxon>Kitasatosporales</taxon>
        <taxon>Streptomycetaceae</taxon>
        <taxon>Streptomyces</taxon>
    </lineage>
</organism>
<accession>A0ABW6FHX8</accession>
<name>A0ABW6FHX8_9ACTN</name>
<keyword evidence="2" id="KW-1185">Reference proteome</keyword>
<comment type="caution">
    <text evidence="1">The sequence shown here is derived from an EMBL/GenBank/DDBJ whole genome shotgun (WGS) entry which is preliminary data.</text>
</comment>
<proteinExistence type="predicted"/>
<dbReference type="Proteomes" id="UP001598448">
    <property type="component" value="Unassembled WGS sequence"/>
</dbReference>